<comment type="caution">
    <text evidence="2">The sequence shown here is derived from an EMBL/GenBank/DDBJ whole genome shotgun (WGS) entry which is preliminary data.</text>
</comment>
<dbReference type="EMBL" id="JASCZI010181309">
    <property type="protein sequence ID" value="MED6181581.1"/>
    <property type="molecule type" value="Genomic_DNA"/>
</dbReference>
<protein>
    <submittedName>
        <fullName evidence="2">Uncharacterized protein</fullName>
    </submittedName>
</protein>
<organism evidence="2 3">
    <name type="scientific">Stylosanthes scabra</name>
    <dbReference type="NCBI Taxonomy" id="79078"/>
    <lineage>
        <taxon>Eukaryota</taxon>
        <taxon>Viridiplantae</taxon>
        <taxon>Streptophyta</taxon>
        <taxon>Embryophyta</taxon>
        <taxon>Tracheophyta</taxon>
        <taxon>Spermatophyta</taxon>
        <taxon>Magnoliopsida</taxon>
        <taxon>eudicotyledons</taxon>
        <taxon>Gunneridae</taxon>
        <taxon>Pentapetalae</taxon>
        <taxon>rosids</taxon>
        <taxon>fabids</taxon>
        <taxon>Fabales</taxon>
        <taxon>Fabaceae</taxon>
        <taxon>Papilionoideae</taxon>
        <taxon>50 kb inversion clade</taxon>
        <taxon>dalbergioids sensu lato</taxon>
        <taxon>Dalbergieae</taxon>
        <taxon>Pterocarpus clade</taxon>
        <taxon>Stylosanthes</taxon>
    </lineage>
</organism>
<reference evidence="2 3" key="1">
    <citation type="journal article" date="2023" name="Plants (Basel)">
        <title>Bridging the Gap: Combining Genomics and Transcriptomics Approaches to Understand Stylosanthes scabra, an Orphan Legume from the Brazilian Caatinga.</title>
        <authorList>
            <person name="Ferreira-Neto J.R.C."/>
            <person name="da Silva M.D."/>
            <person name="Binneck E."/>
            <person name="de Melo N.F."/>
            <person name="da Silva R.H."/>
            <person name="de Melo A.L.T.M."/>
            <person name="Pandolfi V."/>
            <person name="Bustamante F.O."/>
            <person name="Brasileiro-Vidal A.C."/>
            <person name="Benko-Iseppon A.M."/>
        </authorList>
    </citation>
    <scope>NUCLEOTIDE SEQUENCE [LARGE SCALE GENOMIC DNA]</scope>
    <source>
        <tissue evidence="2">Leaves</tissue>
    </source>
</reference>
<evidence type="ECO:0000313" key="3">
    <source>
        <dbReference type="Proteomes" id="UP001341840"/>
    </source>
</evidence>
<keyword evidence="3" id="KW-1185">Reference proteome</keyword>
<dbReference type="Proteomes" id="UP001341840">
    <property type="component" value="Unassembled WGS sequence"/>
</dbReference>
<sequence length="131" mass="15476">MVGILWMWSTQFAKVGYSRFKPNLQFFRNQFRNQCYDPICFDTFEDHSDWILKHSPPFFSVDEIEALRNDLANMSLQLALDDLDQMNLEDDQEDVAANNETMDNEIQNKDNPAPYLSDEKRNVDFEITPWA</sequence>
<feature type="region of interest" description="Disordered" evidence="1">
    <location>
        <begin position="98"/>
        <end position="118"/>
    </location>
</feature>
<evidence type="ECO:0000313" key="2">
    <source>
        <dbReference type="EMBL" id="MED6181581.1"/>
    </source>
</evidence>
<gene>
    <name evidence="2" type="ORF">PIB30_020677</name>
</gene>
<accession>A0ABU6W846</accession>
<evidence type="ECO:0000256" key="1">
    <source>
        <dbReference type="SAM" id="MobiDB-lite"/>
    </source>
</evidence>
<name>A0ABU6W846_9FABA</name>
<proteinExistence type="predicted"/>